<comment type="caution">
    <text evidence="1">The sequence shown here is derived from an EMBL/GenBank/DDBJ whole genome shotgun (WGS) entry which is preliminary data.</text>
</comment>
<dbReference type="SUPFAM" id="SSF50346">
    <property type="entry name" value="PRC-barrel domain"/>
    <property type="match status" value="1"/>
</dbReference>
<dbReference type="EMBL" id="JAJEKE010000007">
    <property type="protein sequence ID" value="MCQ1529779.1"/>
    <property type="molecule type" value="Genomic_DNA"/>
</dbReference>
<evidence type="ECO:0000313" key="2">
    <source>
        <dbReference type="Proteomes" id="UP001651880"/>
    </source>
</evidence>
<protein>
    <recommendedName>
        <fullName evidence="3">PRC-barrel domain-containing protein</fullName>
    </recommendedName>
</protein>
<evidence type="ECO:0000313" key="1">
    <source>
        <dbReference type="EMBL" id="MCQ1529779.1"/>
    </source>
</evidence>
<reference evidence="1 2" key="1">
    <citation type="submission" date="2021-10" db="EMBL/GenBank/DDBJ databases">
        <title>Lutispora strain m25 sp. nov., a thermophilic, non-spore-forming bacterium isolated from a lab-scale methanogenic bioreactor digesting anaerobic sludge.</title>
        <authorList>
            <person name="El Houari A."/>
            <person name="Mcdonald J."/>
        </authorList>
    </citation>
    <scope>NUCLEOTIDE SEQUENCE [LARGE SCALE GENOMIC DNA]</scope>
    <source>
        <strain evidence="2">m25</strain>
    </source>
</reference>
<sequence length="176" mass="20401">MIRCSEILEKPIFNNKSKEMFSLVYDVILKKNSNKILGFVWRRKILKKEFSLILYNDLLSVNKDGLYVKSSYVPHDFDYNNSLYFGLSYKHDFSNKIVLNRDNELIGIIRDALLDMETGSFTCFEFSEGYIDDIFTGRKLIAAGSGYKIDSNAVTLFYKDIVQEQGRGLLNMNKLI</sequence>
<proteinExistence type="predicted"/>
<accession>A0ABT1NFD5</accession>
<gene>
    <name evidence="1" type="ORF">LJD61_09500</name>
</gene>
<organism evidence="1 2">
    <name type="scientific">Lutispora saccharofermentans</name>
    <dbReference type="NCBI Taxonomy" id="3024236"/>
    <lineage>
        <taxon>Bacteria</taxon>
        <taxon>Bacillati</taxon>
        <taxon>Bacillota</taxon>
        <taxon>Clostridia</taxon>
        <taxon>Lutisporales</taxon>
        <taxon>Lutisporaceae</taxon>
        <taxon>Lutispora</taxon>
    </lineage>
</organism>
<name>A0ABT1NFD5_9FIRM</name>
<dbReference type="RefSeq" id="WP_255227298.1">
    <property type="nucleotide sequence ID" value="NZ_JAJEKE010000007.1"/>
</dbReference>
<keyword evidence="2" id="KW-1185">Reference proteome</keyword>
<evidence type="ECO:0008006" key="3">
    <source>
        <dbReference type="Google" id="ProtNLM"/>
    </source>
</evidence>
<dbReference type="Proteomes" id="UP001651880">
    <property type="component" value="Unassembled WGS sequence"/>
</dbReference>
<dbReference type="InterPro" id="IPR011033">
    <property type="entry name" value="PRC_barrel-like_sf"/>
</dbReference>